<dbReference type="Gene3D" id="1.10.10.10">
    <property type="entry name" value="Winged helix-like DNA-binding domain superfamily/Winged helix DNA-binding domain"/>
    <property type="match status" value="1"/>
</dbReference>
<feature type="region of interest" description="Disordered" evidence="4">
    <location>
        <begin position="118"/>
        <end position="142"/>
    </location>
</feature>
<evidence type="ECO:0000256" key="2">
    <source>
        <dbReference type="ARBA" id="ARBA00023125"/>
    </source>
</evidence>
<evidence type="ECO:0000313" key="6">
    <source>
        <dbReference type="EMBL" id="TDW97046.1"/>
    </source>
</evidence>
<dbReference type="PROSITE" id="PS51118">
    <property type="entry name" value="HTH_HXLR"/>
    <property type="match status" value="1"/>
</dbReference>
<evidence type="ECO:0000256" key="3">
    <source>
        <dbReference type="ARBA" id="ARBA00023163"/>
    </source>
</evidence>
<evidence type="ECO:0000259" key="5">
    <source>
        <dbReference type="PROSITE" id="PS51118"/>
    </source>
</evidence>
<dbReference type="SUPFAM" id="SSF46785">
    <property type="entry name" value="Winged helix' DNA-binding domain"/>
    <property type="match status" value="1"/>
</dbReference>
<evidence type="ECO:0000256" key="4">
    <source>
        <dbReference type="SAM" id="MobiDB-lite"/>
    </source>
</evidence>
<dbReference type="InterPro" id="IPR036390">
    <property type="entry name" value="WH_DNA-bd_sf"/>
</dbReference>
<organism evidence="6 7">
    <name type="scientific">Dinghuibacter silviterrae</name>
    <dbReference type="NCBI Taxonomy" id="1539049"/>
    <lineage>
        <taxon>Bacteria</taxon>
        <taxon>Pseudomonadati</taxon>
        <taxon>Bacteroidota</taxon>
        <taxon>Chitinophagia</taxon>
        <taxon>Chitinophagales</taxon>
        <taxon>Chitinophagaceae</taxon>
        <taxon>Dinghuibacter</taxon>
    </lineage>
</organism>
<name>A0A4R8DIP3_9BACT</name>
<keyword evidence="2" id="KW-0238">DNA-binding</keyword>
<dbReference type="Pfam" id="PF01638">
    <property type="entry name" value="HxlR"/>
    <property type="match status" value="1"/>
</dbReference>
<evidence type="ECO:0000256" key="1">
    <source>
        <dbReference type="ARBA" id="ARBA00023015"/>
    </source>
</evidence>
<evidence type="ECO:0000313" key="7">
    <source>
        <dbReference type="Proteomes" id="UP000294498"/>
    </source>
</evidence>
<accession>A0A4R8DIP3</accession>
<keyword evidence="3" id="KW-0804">Transcription</keyword>
<comment type="caution">
    <text evidence="6">The sequence shown here is derived from an EMBL/GenBank/DDBJ whole genome shotgun (WGS) entry which is preliminary data.</text>
</comment>
<keyword evidence="1" id="KW-0805">Transcription regulation</keyword>
<proteinExistence type="predicted"/>
<dbReference type="RefSeq" id="WP_133998570.1">
    <property type="nucleotide sequence ID" value="NZ_SODV01000002.1"/>
</dbReference>
<dbReference type="GO" id="GO:0003677">
    <property type="term" value="F:DNA binding"/>
    <property type="evidence" value="ECO:0007669"/>
    <property type="project" value="UniProtKB-KW"/>
</dbReference>
<dbReference type="AlphaFoldDB" id="A0A4R8DIP3"/>
<protein>
    <submittedName>
        <fullName evidence="6">HxlR family transcriptional regulator</fullName>
    </submittedName>
</protein>
<dbReference type="Proteomes" id="UP000294498">
    <property type="component" value="Unassembled WGS sequence"/>
</dbReference>
<dbReference type="InterPro" id="IPR036388">
    <property type="entry name" value="WH-like_DNA-bd_sf"/>
</dbReference>
<sequence length="142" mass="15171">MPVNGRPQTLQGCMAAMGAVQDALYVVGGKWKLPVIVALRENGPLRFNELQRSVRGISARVLSTELKQLELNGFLERSVDTGTPVVVEYRLTPYADTLSPVLGALREWGAMHREKIRGREPAASAAPADGPPADAGIGVPAL</sequence>
<feature type="compositionally biased region" description="Low complexity" evidence="4">
    <location>
        <begin position="121"/>
        <end position="142"/>
    </location>
</feature>
<dbReference type="InterPro" id="IPR002577">
    <property type="entry name" value="HTH_HxlR"/>
</dbReference>
<reference evidence="6 7" key="1">
    <citation type="submission" date="2019-03" db="EMBL/GenBank/DDBJ databases">
        <title>Genomic Encyclopedia of Type Strains, Phase IV (KMG-IV): sequencing the most valuable type-strain genomes for metagenomic binning, comparative biology and taxonomic classification.</title>
        <authorList>
            <person name="Goeker M."/>
        </authorList>
    </citation>
    <scope>NUCLEOTIDE SEQUENCE [LARGE SCALE GENOMIC DNA]</scope>
    <source>
        <strain evidence="6 7">DSM 100059</strain>
    </source>
</reference>
<keyword evidence="7" id="KW-1185">Reference proteome</keyword>
<gene>
    <name evidence="6" type="ORF">EDB95_4883</name>
</gene>
<dbReference type="OrthoDB" id="2619345at2"/>
<dbReference type="EMBL" id="SODV01000002">
    <property type="protein sequence ID" value="TDW97046.1"/>
    <property type="molecule type" value="Genomic_DNA"/>
</dbReference>
<feature type="domain" description="HTH hxlR-type" evidence="5">
    <location>
        <begin position="13"/>
        <end position="117"/>
    </location>
</feature>
<dbReference type="PANTHER" id="PTHR33204">
    <property type="entry name" value="TRANSCRIPTIONAL REGULATOR, MARR FAMILY"/>
    <property type="match status" value="1"/>
</dbReference>